<evidence type="ECO:0000259" key="12">
    <source>
        <dbReference type="Pfam" id="PF07715"/>
    </source>
</evidence>
<dbReference type="PROSITE" id="PS52016">
    <property type="entry name" value="TONB_DEPENDENT_REC_3"/>
    <property type="match status" value="1"/>
</dbReference>
<dbReference type="InterPro" id="IPR000531">
    <property type="entry name" value="Beta-barrel_TonB"/>
</dbReference>
<dbReference type="HOGENOM" id="CLU_008654_0_0_5"/>
<protein>
    <submittedName>
        <fullName evidence="13">TonB-dependent receptor</fullName>
    </submittedName>
</protein>
<evidence type="ECO:0000256" key="10">
    <source>
        <dbReference type="SAM" id="MobiDB-lite"/>
    </source>
</evidence>
<dbReference type="GO" id="GO:0015344">
    <property type="term" value="F:siderophore uptake transmembrane transporter activity"/>
    <property type="evidence" value="ECO:0007669"/>
    <property type="project" value="TreeGrafter"/>
</dbReference>
<dbReference type="InterPro" id="IPR039426">
    <property type="entry name" value="TonB-dep_rcpt-like"/>
</dbReference>
<evidence type="ECO:0000256" key="3">
    <source>
        <dbReference type="ARBA" id="ARBA00022452"/>
    </source>
</evidence>
<evidence type="ECO:0000256" key="8">
    <source>
        <dbReference type="PROSITE-ProRule" id="PRU01360"/>
    </source>
</evidence>
<keyword evidence="4 8" id="KW-0812">Transmembrane</keyword>
<keyword evidence="3 8" id="KW-1134">Transmembrane beta strand</keyword>
<keyword evidence="13" id="KW-0675">Receptor</keyword>
<evidence type="ECO:0000259" key="11">
    <source>
        <dbReference type="Pfam" id="PF00593"/>
    </source>
</evidence>
<keyword evidence="7 8" id="KW-0998">Cell outer membrane</keyword>
<dbReference type="EMBL" id="CP000463">
    <property type="protein sequence ID" value="ABJ06755.1"/>
    <property type="molecule type" value="Genomic_DNA"/>
</dbReference>
<comment type="similarity">
    <text evidence="8 9">Belongs to the TonB-dependent receptor family.</text>
</comment>
<dbReference type="AlphaFoldDB" id="Q07MS9"/>
<proteinExistence type="inferred from homology"/>
<feature type="domain" description="TonB-dependent receptor-like beta-barrel" evidence="11">
    <location>
        <begin position="262"/>
        <end position="737"/>
    </location>
</feature>
<feature type="compositionally biased region" description="Polar residues" evidence="10">
    <location>
        <begin position="59"/>
        <end position="72"/>
    </location>
</feature>
<comment type="subcellular location">
    <subcellularLocation>
        <location evidence="1 8">Cell outer membrane</location>
        <topology evidence="1 8">Multi-pass membrane protein</topology>
    </subcellularLocation>
</comment>
<evidence type="ECO:0000256" key="1">
    <source>
        <dbReference type="ARBA" id="ARBA00004571"/>
    </source>
</evidence>
<accession>Q07MS9</accession>
<reference evidence="13" key="1">
    <citation type="submission" date="2006-09" db="EMBL/GenBank/DDBJ databases">
        <title>Complete sequence of Rhodopseudomonas palustris BisA53.</title>
        <authorList>
            <consortium name="US DOE Joint Genome Institute"/>
            <person name="Copeland A."/>
            <person name="Lucas S."/>
            <person name="Lapidus A."/>
            <person name="Barry K."/>
            <person name="Detter J.C."/>
            <person name="Glavina del Rio T."/>
            <person name="Hammon N."/>
            <person name="Israni S."/>
            <person name="Dalin E."/>
            <person name="Tice H."/>
            <person name="Pitluck S."/>
            <person name="Chain P."/>
            <person name="Malfatti S."/>
            <person name="Shin M."/>
            <person name="Vergez L."/>
            <person name="Schmutz J."/>
            <person name="Larimer F."/>
            <person name="Land M."/>
            <person name="Hauser L."/>
            <person name="Pelletier D.A."/>
            <person name="Kyrpides N."/>
            <person name="Kim E."/>
            <person name="Harwood C.S."/>
            <person name="Oda Y."/>
            <person name="Richardson P."/>
        </authorList>
    </citation>
    <scope>NUCLEOTIDE SEQUENCE [LARGE SCALE GENOMIC DNA]</scope>
    <source>
        <strain evidence="13">BisA53</strain>
    </source>
</reference>
<dbReference type="Pfam" id="PF00593">
    <property type="entry name" value="TonB_dep_Rec_b-barrel"/>
    <property type="match status" value="1"/>
</dbReference>
<evidence type="ECO:0000256" key="4">
    <source>
        <dbReference type="ARBA" id="ARBA00022692"/>
    </source>
</evidence>
<dbReference type="KEGG" id="rpe:RPE_2818"/>
<evidence type="ECO:0000256" key="5">
    <source>
        <dbReference type="ARBA" id="ARBA00023077"/>
    </source>
</evidence>
<keyword evidence="2 8" id="KW-0813">Transport</keyword>
<name>Q07MS9_RHOP5</name>
<evidence type="ECO:0000256" key="7">
    <source>
        <dbReference type="ARBA" id="ARBA00023237"/>
    </source>
</evidence>
<sequence>MNGRSVTAALSRTALVGGVVAAGLVLMAAAVSAQERLPEIEVISNTPLPGGGVDRDKIPSNTSSVSSTDIERSYSPNLTDTLFQRIPGVTLSDPNGNNVQQEIRYRGFAASPLQGTPQGLAVYMNGVRINESFGDTVNWDLIPTNAISRADVFTNNPVFGLNALGGAISLQMKNGFTWQGFEQVVQGGSFGRIQGATQYGAQFGNWSTYFAAEAFREQGWRTASPAKVGRFYGDVGWRDDRTELHLFATAAKTAFGVAAATPIQLLARDWSSVYTTPQTTDNDVLMIGMNGKHALTDTWSLQGNVYGRFFRQKHVDGNDAELEECNGGTLCLDDDPILSVATNLPIPCAVNCEDVPYGTIDRTRTRSDTFGGSLQATNDAKLFDHGNHFVVGGSIDRGKTNFGATSTLGYIFPDLTVGSNNSIPGNGAVIRTLSDLGYSPVTIDTKNTYYGLYIADTFDITEKLAATAGARYNLAKISVRDALGTSPDLNSDSTFNRLNPLVGLTYKVAPWLTAFGGYSESNRAPTPLELGCSNPDKPCLLESFLVSDPPLEQVVGHTYEAGLRGASPFADGKLEWKAGVFRTDSDNDIITLASTIAGRGYYQNVPRTRRQGVELSAEYKSSQWLVYAGYSYIDATYRFNAALASPNNPLADADGNIHVVSGNRIPGIPQHQFKAGVDYLVTPEWKIGADVVAVSDRYYIGDDTNQNVTLPGYAVVNLHTSYKVNKDITLFALVNNLFDKKYGLTGTYFEADGTANAGLPITLTDPRTLVPGQPFAIYGGIRVKL</sequence>
<dbReference type="Gene3D" id="2.40.170.20">
    <property type="entry name" value="TonB-dependent receptor, beta-barrel domain"/>
    <property type="match status" value="1"/>
</dbReference>
<dbReference type="InterPro" id="IPR012910">
    <property type="entry name" value="Plug_dom"/>
</dbReference>
<feature type="region of interest" description="Disordered" evidence="10">
    <location>
        <begin position="48"/>
        <end position="72"/>
    </location>
</feature>
<evidence type="ECO:0000256" key="9">
    <source>
        <dbReference type="RuleBase" id="RU003357"/>
    </source>
</evidence>
<dbReference type="GO" id="GO:0009279">
    <property type="term" value="C:cell outer membrane"/>
    <property type="evidence" value="ECO:0007669"/>
    <property type="project" value="UniProtKB-SubCell"/>
</dbReference>
<evidence type="ECO:0000313" key="13">
    <source>
        <dbReference type="EMBL" id="ABJ06755.1"/>
    </source>
</evidence>
<dbReference type="eggNOG" id="COG4774">
    <property type="taxonomic scope" value="Bacteria"/>
</dbReference>
<gene>
    <name evidence="13" type="ordered locus">RPE_2818</name>
</gene>
<keyword evidence="6 8" id="KW-0472">Membrane</keyword>
<dbReference type="STRING" id="316055.RPE_2818"/>
<keyword evidence="5 9" id="KW-0798">TonB box</keyword>
<evidence type="ECO:0000256" key="6">
    <source>
        <dbReference type="ARBA" id="ARBA00023136"/>
    </source>
</evidence>
<dbReference type="PANTHER" id="PTHR30069">
    <property type="entry name" value="TONB-DEPENDENT OUTER MEMBRANE RECEPTOR"/>
    <property type="match status" value="1"/>
</dbReference>
<dbReference type="Gene3D" id="2.170.130.10">
    <property type="entry name" value="TonB-dependent receptor, plug domain"/>
    <property type="match status" value="1"/>
</dbReference>
<dbReference type="InterPro" id="IPR037066">
    <property type="entry name" value="Plug_dom_sf"/>
</dbReference>
<organism evidence="13">
    <name type="scientific">Rhodopseudomonas palustris (strain BisA53)</name>
    <dbReference type="NCBI Taxonomy" id="316055"/>
    <lineage>
        <taxon>Bacteria</taxon>
        <taxon>Pseudomonadati</taxon>
        <taxon>Pseudomonadota</taxon>
        <taxon>Alphaproteobacteria</taxon>
        <taxon>Hyphomicrobiales</taxon>
        <taxon>Nitrobacteraceae</taxon>
        <taxon>Rhodopseudomonas</taxon>
    </lineage>
</organism>
<evidence type="ECO:0000256" key="2">
    <source>
        <dbReference type="ARBA" id="ARBA00022448"/>
    </source>
</evidence>
<dbReference type="GO" id="GO:0044718">
    <property type="term" value="P:siderophore transmembrane transport"/>
    <property type="evidence" value="ECO:0007669"/>
    <property type="project" value="TreeGrafter"/>
</dbReference>
<dbReference type="SUPFAM" id="SSF56935">
    <property type="entry name" value="Porins"/>
    <property type="match status" value="1"/>
</dbReference>
<dbReference type="InterPro" id="IPR036942">
    <property type="entry name" value="Beta-barrel_TonB_sf"/>
</dbReference>
<dbReference type="PANTHER" id="PTHR30069:SF39">
    <property type="entry name" value="BLL6183 PROTEIN"/>
    <property type="match status" value="1"/>
</dbReference>
<dbReference type="Pfam" id="PF07715">
    <property type="entry name" value="Plug"/>
    <property type="match status" value="1"/>
</dbReference>
<feature type="domain" description="TonB-dependent receptor plug" evidence="12">
    <location>
        <begin position="56"/>
        <end position="167"/>
    </location>
</feature>